<organism evidence="1 2">
    <name type="scientific">Clostridium fungisolvens</name>
    <dbReference type="NCBI Taxonomy" id="1604897"/>
    <lineage>
        <taxon>Bacteria</taxon>
        <taxon>Bacillati</taxon>
        <taxon>Bacillota</taxon>
        <taxon>Clostridia</taxon>
        <taxon>Eubacteriales</taxon>
        <taxon>Clostridiaceae</taxon>
        <taxon>Clostridium</taxon>
    </lineage>
</organism>
<dbReference type="Gene3D" id="2.115.10.20">
    <property type="entry name" value="Glycosyl hydrolase domain, family 43"/>
    <property type="match status" value="1"/>
</dbReference>
<evidence type="ECO:0000313" key="1">
    <source>
        <dbReference type="EMBL" id="GFP74466.1"/>
    </source>
</evidence>
<gene>
    <name evidence="1" type="ORF">bsdtw1_00517</name>
</gene>
<dbReference type="AlphaFoldDB" id="A0A6V8SCP0"/>
<dbReference type="EMBL" id="BLZR01000001">
    <property type="protein sequence ID" value="GFP74466.1"/>
    <property type="molecule type" value="Genomic_DNA"/>
</dbReference>
<reference evidence="1 2" key="1">
    <citation type="submission" date="2020-07" db="EMBL/GenBank/DDBJ databases">
        <title>A new beta-1,3-glucan-decomposing anaerobic bacterium isolated from anoxic soil subjected to biological soil disinfestation.</title>
        <authorList>
            <person name="Ueki A."/>
            <person name="Tonouchi A."/>
        </authorList>
    </citation>
    <scope>NUCLEOTIDE SEQUENCE [LARGE SCALE GENOMIC DNA]</scope>
    <source>
        <strain evidence="1 2">TW1</strain>
    </source>
</reference>
<keyword evidence="2" id="KW-1185">Reference proteome</keyword>
<proteinExistence type="predicted"/>
<comment type="caution">
    <text evidence="1">The sequence shown here is derived from an EMBL/GenBank/DDBJ whole genome shotgun (WGS) entry which is preliminary data.</text>
</comment>
<dbReference type="Proteomes" id="UP000580568">
    <property type="component" value="Unassembled WGS sequence"/>
</dbReference>
<dbReference type="SUPFAM" id="SSF75005">
    <property type="entry name" value="Arabinanase/levansucrase/invertase"/>
    <property type="match status" value="1"/>
</dbReference>
<name>A0A6V8SCP0_9CLOT</name>
<protein>
    <submittedName>
        <fullName evidence="1">Xylosidase/arabinosidase</fullName>
    </submittedName>
</protein>
<evidence type="ECO:0000313" key="2">
    <source>
        <dbReference type="Proteomes" id="UP000580568"/>
    </source>
</evidence>
<sequence length="94" mass="11069">MENQVFNPYLPSYEYIPDGEPYVFEDRLYVFGSHDRFNGPFFCMNDYVCWSTPIDDLKDWKYEGVIYKKTQDPLNKKGIHSLYAPDVARGIDGK</sequence>
<dbReference type="InterPro" id="IPR023296">
    <property type="entry name" value="Glyco_hydro_beta-prop_sf"/>
</dbReference>
<accession>A0A6V8SCP0</accession>